<dbReference type="EMBL" id="FP929138">
    <property type="protein sequence ID" value="CBY00173.1"/>
    <property type="molecule type" value="Genomic_DNA"/>
</dbReference>
<evidence type="ECO:0000313" key="2">
    <source>
        <dbReference type="Proteomes" id="UP000002668"/>
    </source>
</evidence>
<evidence type="ECO:0000313" key="1">
    <source>
        <dbReference type="EMBL" id="CBY00173.1"/>
    </source>
</evidence>
<name>E5AC62_LEPMJ</name>
<keyword evidence="2" id="KW-1185">Reference proteome</keyword>
<gene>
    <name evidence="1" type="ORF">LEMA_P013030.1</name>
</gene>
<dbReference type="VEuPathDB" id="FungiDB:LEMA_P013030.1"/>
<dbReference type="AlphaFoldDB" id="E5AC62"/>
<organism evidence="2">
    <name type="scientific">Leptosphaeria maculans (strain JN3 / isolate v23.1.3 / race Av1-4-5-6-7-8)</name>
    <name type="common">Blackleg fungus</name>
    <name type="synonym">Phoma lingam</name>
    <dbReference type="NCBI Taxonomy" id="985895"/>
    <lineage>
        <taxon>Eukaryota</taxon>
        <taxon>Fungi</taxon>
        <taxon>Dikarya</taxon>
        <taxon>Ascomycota</taxon>
        <taxon>Pezizomycotina</taxon>
        <taxon>Dothideomycetes</taxon>
        <taxon>Pleosporomycetidae</taxon>
        <taxon>Pleosporales</taxon>
        <taxon>Pleosporineae</taxon>
        <taxon>Leptosphaeriaceae</taxon>
        <taxon>Plenodomus</taxon>
        <taxon>Plenodomus lingam/Leptosphaeria maculans species complex</taxon>
    </lineage>
</organism>
<dbReference type="HOGENOM" id="CLU_2722681_0_0_1"/>
<sequence length="72" mass="7987">MDADVQAPASLIHYYKPGTGSKPTSMGMNLLPVQDCTLEIYISIDFKLYTGPFRTLRIDRGLCRSSFSAQAK</sequence>
<reference evidence="2" key="1">
    <citation type="journal article" date="2011" name="Nat. Commun.">
        <title>Effector diversification within compartments of the Leptosphaeria maculans genome affected by Repeat-Induced Point mutations.</title>
        <authorList>
            <person name="Rouxel T."/>
            <person name="Grandaubert J."/>
            <person name="Hane J.K."/>
            <person name="Hoede C."/>
            <person name="van de Wouw A.P."/>
            <person name="Couloux A."/>
            <person name="Dominguez V."/>
            <person name="Anthouard V."/>
            <person name="Bally P."/>
            <person name="Bourras S."/>
            <person name="Cozijnsen A.J."/>
            <person name="Ciuffetti L.M."/>
            <person name="Degrave A."/>
            <person name="Dilmaghani A."/>
            <person name="Duret L."/>
            <person name="Fudal I."/>
            <person name="Goodwin S.B."/>
            <person name="Gout L."/>
            <person name="Glaser N."/>
            <person name="Linglin J."/>
            <person name="Kema G.H.J."/>
            <person name="Lapalu N."/>
            <person name="Lawrence C.B."/>
            <person name="May K."/>
            <person name="Meyer M."/>
            <person name="Ollivier B."/>
            <person name="Poulain J."/>
            <person name="Schoch C.L."/>
            <person name="Simon A."/>
            <person name="Spatafora J.W."/>
            <person name="Stachowiak A."/>
            <person name="Turgeon B.G."/>
            <person name="Tyler B.M."/>
            <person name="Vincent D."/>
            <person name="Weissenbach J."/>
            <person name="Amselem J."/>
            <person name="Quesneville H."/>
            <person name="Oliver R.P."/>
            <person name="Wincker P."/>
            <person name="Balesdent M.-H."/>
            <person name="Howlett B.J."/>
        </authorList>
    </citation>
    <scope>NUCLEOTIDE SEQUENCE [LARGE SCALE GENOMIC DNA]</scope>
    <source>
        <strain evidence="2">JN3 / isolate v23.1.3 / race Av1-4-5-6-7-8</strain>
    </source>
</reference>
<proteinExistence type="predicted"/>
<dbReference type="InParanoid" id="E5AC62"/>
<dbReference type="Proteomes" id="UP000002668">
    <property type="component" value="Genome"/>
</dbReference>
<protein>
    <submittedName>
        <fullName evidence="1">Predicted protein</fullName>
    </submittedName>
</protein>
<accession>E5AC62</accession>